<dbReference type="Proteomes" id="UP000183940">
    <property type="component" value="Unassembled WGS sequence"/>
</dbReference>
<name>A0A1L9QKJ9_9CYAN</name>
<reference evidence="1" key="1">
    <citation type="submission" date="2016-10" db="EMBL/GenBank/DDBJ databases">
        <title>CRISPR-Cas defence system in Roseofilum reptotaenium: evidence of a bacteriophage-cyanobacterium arms race in the coral black band disease.</title>
        <authorList>
            <person name="Buerger P."/>
            <person name="Wood-Charlson E.M."/>
            <person name="Weynberg K.D."/>
            <person name="Willis B."/>
            <person name="Van Oppen M.J."/>
        </authorList>
    </citation>
    <scope>NUCLEOTIDE SEQUENCE [LARGE SCALE GENOMIC DNA]</scope>
    <source>
        <strain evidence="1">AO1-A</strain>
    </source>
</reference>
<gene>
    <name evidence="1" type="ORF">BI308_23395</name>
</gene>
<keyword evidence="2" id="KW-1185">Reference proteome</keyword>
<accession>A0A1L9QKJ9</accession>
<proteinExistence type="predicted"/>
<protein>
    <submittedName>
        <fullName evidence="1">Uncharacterized protein</fullName>
    </submittedName>
</protein>
<dbReference type="AlphaFoldDB" id="A0A1L9QKJ9"/>
<comment type="caution">
    <text evidence="1">The sequence shown here is derived from an EMBL/GenBank/DDBJ whole genome shotgun (WGS) entry which is preliminary data.</text>
</comment>
<dbReference type="EMBL" id="MLAW01000062">
    <property type="protein sequence ID" value="OJJ16900.1"/>
    <property type="molecule type" value="Genomic_DNA"/>
</dbReference>
<sequence length="74" mass="8508">MEVSLHLLPCGLSDLIVQAYTKRKLTQADRYGLMAAILDPNLSEEEQQAIDRLFYLYYRGRLELTDELSTLDGE</sequence>
<evidence type="ECO:0000313" key="1">
    <source>
        <dbReference type="EMBL" id="OJJ16900.1"/>
    </source>
</evidence>
<organism evidence="1 2">
    <name type="scientific">Roseofilum reptotaenium AO1-A</name>
    <dbReference type="NCBI Taxonomy" id="1925591"/>
    <lineage>
        <taxon>Bacteria</taxon>
        <taxon>Bacillati</taxon>
        <taxon>Cyanobacteriota</taxon>
        <taxon>Cyanophyceae</taxon>
        <taxon>Desertifilales</taxon>
        <taxon>Desertifilaceae</taxon>
        <taxon>Roseofilum</taxon>
    </lineage>
</organism>
<evidence type="ECO:0000313" key="2">
    <source>
        <dbReference type="Proteomes" id="UP000183940"/>
    </source>
</evidence>